<evidence type="ECO:0008006" key="2">
    <source>
        <dbReference type="Google" id="ProtNLM"/>
    </source>
</evidence>
<gene>
    <name evidence="1" type="ORF">PCLFYP37_01576</name>
</gene>
<sequence length="141" mass="16541">MKKINTTLLLGALLGFCACHFESFDERCAREAREYTEKQCPRRMDQYTLMDSLTYDDHSRTLNYYYTLEGVLDNDTVMNAQACESLKDLLRKNVVNSVDLKSYKEKGISFSYYYYSKASGKVRFQARFTPEDYDSNYSPDR</sequence>
<dbReference type="EMBL" id="CACRUT010000008">
    <property type="protein sequence ID" value="VYT96080.1"/>
    <property type="molecule type" value="Genomic_DNA"/>
</dbReference>
<name>A0A6N3B252_9BACT</name>
<accession>A0A6N3B252</accession>
<evidence type="ECO:0000313" key="1">
    <source>
        <dbReference type="EMBL" id="VYT96080.1"/>
    </source>
</evidence>
<proteinExistence type="predicted"/>
<reference evidence="1" key="1">
    <citation type="submission" date="2019-11" db="EMBL/GenBank/DDBJ databases">
        <authorList>
            <person name="Feng L."/>
        </authorList>
    </citation>
    <scope>NUCLEOTIDE SEQUENCE</scope>
    <source>
        <strain evidence="1">PclaraLFYP37</strain>
    </source>
</reference>
<protein>
    <recommendedName>
        <fullName evidence="2">Lipoprotein</fullName>
    </recommendedName>
</protein>
<dbReference type="RefSeq" id="WP_008616822.1">
    <property type="nucleotide sequence ID" value="NZ_CABMOJ010000002.1"/>
</dbReference>
<dbReference type="PROSITE" id="PS51257">
    <property type="entry name" value="PROKAR_LIPOPROTEIN"/>
    <property type="match status" value="1"/>
</dbReference>
<organism evidence="1">
    <name type="scientific">Paraprevotella clara</name>
    <dbReference type="NCBI Taxonomy" id="454154"/>
    <lineage>
        <taxon>Bacteria</taxon>
        <taxon>Pseudomonadati</taxon>
        <taxon>Bacteroidota</taxon>
        <taxon>Bacteroidia</taxon>
        <taxon>Bacteroidales</taxon>
        <taxon>Prevotellaceae</taxon>
        <taxon>Paraprevotella</taxon>
    </lineage>
</organism>
<dbReference type="AlphaFoldDB" id="A0A6N3B252"/>
<dbReference type="GeneID" id="93555977"/>